<dbReference type="PROSITE" id="PS51762">
    <property type="entry name" value="GH16_2"/>
    <property type="match status" value="1"/>
</dbReference>
<feature type="compositionally biased region" description="Low complexity" evidence="1">
    <location>
        <begin position="259"/>
        <end position="276"/>
    </location>
</feature>
<reference evidence="4" key="1">
    <citation type="submission" date="2022-10" db="EMBL/GenBank/DDBJ databases">
        <title>Genome sequence of Actinomyces israelii ATCC 10048.</title>
        <authorList>
            <person name="Watt R.M."/>
            <person name="Tong W.M."/>
        </authorList>
    </citation>
    <scope>NUCLEOTIDE SEQUENCE</scope>
    <source>
        <strain evidence="4">ATCC 10048</strain>
    </source>
</reference>
<evidence type="ECO:0000313" key="4">
    <source>
        <dbReference type="EMBL" id="MCZ0857545.1"/>
    </source>
</evidence>
<dbReference type="InterPro" id="IPR006311">
    <property type="entry name" value="TAT_signal"/>
</dbReference>
<dbReference type="Gene3D" id="2.60.120.200">
    <property type="match status" value="1"/>
</dbReference>
<accession>A0ABT4I743</accession>
<feature type="region of interest" description="Disordered" evidence="1">
    <location>
        <begin position="257"/>
        <end position="298"/>
    </location>
</feature>
<name>A0ABT4I743_9ACTO</name>
<dbReference type="InterPro" id="IPR000757">
    <property type="entry name" value="Beta-glucanase-like"/>
</dbReference>
<keyword evidence="5" id="KW-1185">Reference proteome</keyword>
<organism evidence="4 5">
    <name type="scientific">Actinomyces israelii</name>
    <dbReference type="NCBI Taxonomy" id="1659"/>
    <lineage>
        <taxon>Bacteria</taxon>
        <taxon>Bacillati</taxon>
        <taxon>Actinomycetota</taxon>
        <taxon>Actinomycetes</taxon>
        <taxon>Actinomycetales</taxon>
        <taxon>Actinomycetaceae</taxon>
        <taxon>Actinomyces</taxon>
    </lineage>
</organism>
<proteinExistence type="predicted"/>
<protein>
    <submittedName>
        <fullName evidence="4">Family 16 glycosylhydrolase</fullName>
    </submittedName>
</protein>
<feature type="chain" id="PRO_5045721649" evidence="2">
    <location>
        <begin position="39"/>
        <end position="298"/>
    </location>
</feature>
<evidence type="ECO:0000256" key="2">
    <source>
        <dbReference type="SAM" id="SignalP"/>
    </source>
</evidence>
<dbReference type="EMBL" id="JAPTMY010000009">
    <property type="protein sequence ID" value="MCZ0857545.1"/>
    <property type="molecule type" value="Genomic_DNA"/>
</dbReference>
<evidence type="ECO:0000259" key="3">
    <source>
        <dbReference type="PROSITE" id="PS51762"/>
    </source>
</evidence>
<dbReference type="Proteomes" id="UP001072034">
    <property type="component" value="Unassembled WGS sequence"/>
</dbReference>
<evidence type="ECO:0000313" key="5">
    <source>
        <dbReference type="Proteomes" id="UP001072034"/>
    </source>
</evidence>
<dbReference type="InterPro" id="IPR013320">
    <property type="entry name" value="ConA-like_dom_sf"/>
</dbReference>
<sequence length="298" mass="31635">MTPMTPVTSMTLSRRRAVLSAAVLTGLPLLGPPAPARAEGTDINLKEWTLIDSLSDGFDAPLDSARWHRGLWYPTSGVGAFRDENAEVSDGVLRLWARAEGSGGGGGASHTFGAVESVFDTPGVCSYVEVRARALPSAARVLSAVWLQSSTLSGENALAADPNPEIDVQETFDFHAMTSATHIWPGGNDAGHRSFGGHTYPTADDVSSDYHFYGVERREGEVLIYWDRHLAWRLPAPTLPCGACPGTWSSAWRGTWAGSRTPPCRPPSTSTTSAPTTGPPPGCSRTETSASSTPRAGR</sequence>
<dbReference type="RefSeq" id="WP_268917110.1">
    <property type="nucleotide sequence ID" value="NZ_JAPTMY010000009.1"/>
</dbReference>
<keyword evidence="2" id="KW-0732">Signal</keyword>
<gene>
    <name evidence="4" type="ORF">OHJ16_05750</name>
</gene>
<comment type="caution">
    <text evidence="4">The sequence shown here is derived from an EMBL/GenBank/DDBJ whole genome shotgun (WGS) entry which is preliminary data.</text>
</comment>
<feature type="compositionally biased region" description="Polar residues" evidence="1">
    <location>
        <begin position="285"/>
        <end position="298"/>
    </location>
</feature>
<dbReference type="PROSITE" id="PS51318">
    <property type="entry name" value="TAT"/>
    <property type="match status" value="1"/>
</dbReference>
<evidence type="ECO:0000256" key="1">
    <source>
        <dbReference type="SAM" id="MobiDB-lite"/>
    </source>
</evidence>
<dbReference type="SUPFAM" id="SSF49899">
    <property type="entry name" value="Concanavalin A-like lectins/glucanases"/>
    <property type="match status" value="1"/>
</dbReference>
<feature type="signal peptide" evidence="2">
    <location>
        <begin position="1"/>
        <end position="38"/>
    </location>
</feature>
<feature type="domain" description="GH16" evidence="3">
    <location>
        <begin position="46"/>
        <end position="298"/>
    </location>
</feature>